<proteinExistence type="predicted"/>
<dbReference type="PANTHER" id="PTHR22946">
    <property type="entry name" value="DIENELACTONE HYDROLASE DOMAIN-CONTAINING PROTEIN-RELATED"/>
    <property type="match status" value="1"/>
</dbReference>
<dbReference type="GO" id="GO:0004252">
    <property type="term" value="F:serine-type endopeptidase activity"/>
    <property type="evidence" value="ECO:0007669"/>
    <property type="project" value="InterPro"/>
</dbReference>
<dbReference type="EMBL" id="MFZM01000013">
    <property type="protein sequence ID" value="OGK24024.1"/>
    <property type="molecule type" value="Genomic_DNA"/>
</dbReference>
<feature type="domain" description="Peptidase S9 prolyl oligopeptidase catalytic" evidence="2">
    <location>
        <begin position="49"/>
        <end position="240"/>
    </location>
</feature>
<dbReference type="Proteomes" id="UP000177159">
    <property type="component" value="Unassembled WGS sequence"/>
</dbReference>
<evidence type="ECO:0000256" key="1">
    <source>
        <dbReference type="ARBA" id="ARBA00022801"/>
    </source>
</evidence>
<reference evidence="3 4" key="1">
    <citation type="journal article" date="2016" name="Nat. Commun.">
        <title>Thousands of microbial genomes shed light on interconnected biogeochemical processes in an aquifer system.</title>
        <authorList>
            <person name="Anantharaman K."/>
            <person name="Brown C.T."/>
            <person name="Hug L.A."/>
            <person name="Sharon I."/>
            <person name="Castelle C.J."/>
            <person name="Probst A.J."/>
            <person name="Thomas B.C."/>
            <person name="Singh A."/>
            <person name="Wilkins M.J."/>
            <person name="Karaoz U."/>
            <person name="Brodie E.L."/>
            <person name="Williams K.H."/>
            <person name="Hubbard S.S."/>
            <person name="Banfield J.F."/>
        </authorList>
    </citation>
    <scope>NUCLEOTIDE SEQUENCE [LARGE SCALE GENOMIC DNA]</scope>
</reference>
<evidence type="ECO:0000259" key="2">
    <source>
        <dbReference type="Pfam" id="PF00326"/>
    </source>
</evidence>
<dbReference type="Gene3D" id="3.40.50.1820">
    <property type="entry name" value="alpha/beta hydrolase"/>
    <property type="match status" value="1"/>
</dbReference>
<dbReference type="InterPro" id="IPR001375">
    <property type="entry name" value="Peptidase_S9_cat"/>
</dbReference>
<organism evidence="3 4">
    <name type="scientific">Candidatus Roizmanbacteria bacterium RIFCSPHIGHO2_02_FULL_37_24</name>
    <dbReference type="NCBI Taxonomy" id="1802037"/>
    <lineage>
        <taxon>Bacteria</taxon>
        <taxon>Candidatus Roizmaniibacteriota</taxon>
    </lineage>
</organism>
<name>A0A1F7GZ46_9BACT</name>
<dbReference type="InterPro" id="IPR002471">
    <property type="entry name" value="Pept_S9_AS"/>
</dbReference>
<evidence type="ECO:0000313" key="4">
    <source>
        <dbReference type="Proteomes" id="UP000177159"/>
    </source>
</evidence>
<sequence length="241" mass="27429">MKNLEFLSNGKKLKGSIIFPQALNEKNPTILFVHGWTSAKERSYQYAKGLAELGYISFLFDMRGHGESEGDINTFTTKDFLDDIIIAYDYLVKVKGADKDNISAIGSSLGGYLVALLVAKRKVKNLVLRAPADYDNYQFEQPKHLYGGEIPEVMAWRKQPKQPNETYALQAVNNFSGNILIIESEKDDSIPPQTIENYINAVKDKNKLTHIIMKNVPHSIKEGKFRDEVERILVDWFKNKI</sequence>
<accession>A0A1F7GZ46</accession>
<dbReference type="SUPFAM" id="SSF53474">
    <property type="entry name" value="alpha/beta-Hydrolases"/>
    <property type="match status" value="1"/>
</dbReference>
<comment type="caution">
    <text evidence="3">The sequence shown here is derived from an EMBL/GenBank/DDBJ whole genome shotgun (WGS) entry which is preliminary data.</text>
</comment>
<keyword evidence="1" id="KW-0378">Hydrolase</keyword>
<dbReference type="InterPro" id="IPR050261">
    <property type="entry name" value="FrsA_esterase"/>
</dbReference>
<evidence type="ECO:0000313" key="3">
    <source>
        <dbReference type="EMBL" id="OGK24024.1"/>
    </source>
</evidence>
<dbReference type="PANTHER" id="PTHR22946:SF5">
    <property type="entry name" value="PEPTIDASE S9 PROLYL OLIGOPEPTIDASE CATALYTIC DOMAIN-CONTAINING PROTEIN"/>
    <property type="match status" value="1"/>
</dbReference>
<dbReference type="AlphaFoldDB" id="A0A1F7GZ46"/>
<dbReference type="GO" id="GO:0006508">
    <property type="term" value="P:proteolysis"/>
    <property type="evidence" value="ECO:0007669"/>
    <property type="project" value="InterPro"/>
</dbReference>
<dbReference type="Pfam" id="PF00326">
    <property type="entry name" value="Peptidase_S9"/>
    <property type="match status" value="1"/>
</dbReference>
<protein>
    <recommendedName>
        <fullName evidence="2">Peptidase S9 prolyl oligopeptidase catalytic domain-containing protein</fullName>
    </recommendedName>
</protein>
<dbReference type="InterPro" id="IPR029058">
    <property type="entry name" value="AB_hydrolase_fold"/>
</dbReference>
<gene>
    <name evidence="3" type="ORF">A3C24_02960</name>
</gene>
<dbReference type="PROSITE" id="PS00708">
    <property type="entry name" value="PRO_ENDOPEP_SER"/>
    <property type="match status" value="1"/>
</dbReference>